<dbReference type="RefSeq" id="WP_167187211.1">
    <property type="nucleotide sequence ID" value="NZ_JAASQL010000002.1"/>
</dbReference>
<dbReference type="Proteomes" id="UP000745859">
    <property type="component" value="Unassembled WGS sequence"/>
</dbReference>
<keyword evidence="2" id="KW-1185">Reference proteome</keyword>
<accession>A0ABX0UE55</accession>
<evidence type="ECO:0000313" key="2">
    <source>
        <dbReference type="Proteomes" id="UP000745859"/>
    </source>
</evidence>
<name>A0ABX0UE55_9FLAO</name>
<organism evidence="1 2">
    <name type="scientific">Wenyingzhuangia heitensis</name>
    <dbReference type="NCBI Taxonomy" id="1487859"/>
    <lineage>
        <taxon>Bacteria</taxon>
        <taxon>Pseudomonadati</taxon>
        <taxon>Bacteroidota</taxon>
        <taxon>Flavobacteriia</taxon>
        <taxon>Flavobacteriales</taxon>
        <taxon>Flavobacteriaceae</taxon>
        <taxon>Wenyingzhuangia</taxon>
    </lineage>
</organism>
<reference evidence="1 2" key="1">
    <citation type="submission" date="2020-03" db="EMBL/GenBank/DDBJ databases">
        <title>Genomic Encyclopedia of Type Strains, Phase IV (KMG-IV): sequencing the most valuable type-strain genomes for metagenomic binning, comparative biology and taxonomic classification.</title>
        <authorList>
            <person name="Goeker M."/>
        </authorList>
    </citation>
    <scope>NUCLEOTIDE SEQUENCE [LARGE SCALE GENOMIC DNA]</scope>
    <source>
        <strain evidence="1 2">DSM 101599</strain>
    </source>
</reference>
<gene>
    <name evidence="1" type="ORF">FHR24_001800</name>
</gene>
<dbReference type="EMBL" id="JAASQL010000002">
    <property type="protein sequence ID" value="NIJ45332.1"/>
    <property type="molecule type" value="Genomic_DNA"/>
</dbReference>
<evidence type="ECO:0000313" key="1">
    <source>
        <dbReference type="EMBL" id="NIJ45332.1"/>
    </source>
</evidence>
<proteinExistence type="predicted"/>
<comment type="caution">
    <text evidence="1">The sequence shown here is derived from an EMBL/GenBank/DDBJ whole genome shotgun (WGS) entry which is preliminary data.</text>
</comment>
<dbReference type="PROSITE" id="PS51257">
    <property type="entry name" value="PROKAR_LIPOPROTEIN"/>
    <property type="match status" value="1"/>
</dbReference>
<protein>
    <submittedName>
        <fullName evidence="1">Uncharacterized protein</fullName>
    </submittedName>
</protein>
<sequence>MKNILKKTIFFCFAILLSSCSKESIFEGTPNIELTKTYSLSNLTGNSLEKINIYQTESIVIEYLTDTKLNKYTTKNYTDNSTETVYDVTLVKLVPETQEDGSIINQEITWVLDGDKTSGTGTLIINDGVNPATTYTAITISEEEVYN</sequence>